<feature type="non-terminal residue" evidence="6">
    <location>
        <position position="1"/>
    </location>
</feature>
<feature type="domain" description="Carrier" evidence="5">
    <location>
        <begin position="876"/>
        <end position="951"/>
    </location>
</feature>
<dbReference type="PROSITE" id="PS50075">
    <property type="entry name" value="CARRIER"/>
    <property type="match status" value="1"/>
</dbReference>
<feature type="region of interest" description="Disordered" evidence="4">
    <location>
        <begin position="1409"/>
        <end position="1433"/>
    </location>
</feature>
<dbReference type="InterPro" id="IPR009081">
    <property type="entry name" value="PP-bd_ACP"/>
</dbReference>
<evidence type="ECO:0000313" key="6">
    <source>
        <dbReference type="EMBL" id="TGE12422.1"/>
    </source>
</evidence>
<dbReference type="PROSITE" id="PS00012">
    <property type="entry name" value="PHOSPHOPANTETHEINE"/>
    <property type="match status" value="1"/>
</dbReference>
<dbReference type="GO" id="GO:0005737">
    <property type="term" value="C:cytoplasm"/>
    <property type="evidence" value="ECO:0007669"/>
    <property type="project" value="TreeGrafter"/>
</dbReference>
<reference evidence="6 7" key="1">
    <citation type="submission" date="2019-04" db="EMBL/GenBank/DDBJ databases">
        <authorList>
            <person name="Feng G."/>
            <person name="Zhang J."/>
            <person name="Zhu H."/>
        </authorList>
    </citation>
    <scope>NUCLEOTIDE SEQUENCE [LARGE SCALE GENOMIC DNA]</scope>
    <source>
        <strain evidence="6 7">JCM 17223</strain>
    </source>
</reference>
<evidence type="ECO:0000256" key="1">
    <source>
        <dbReference type="ARBA" id="ARBA00001957"/>
    </source>
</evidence>
<keyword evidence="3" id="KW-0597">Phosphoprotein</keyword>
<evidence type="ECO:0000256" key="2">
    <source>
        <dbReference type="ARBA" id="ARBA00022450"/>
    </source>
</evidence>
<accession>A0A4Z0PFC0</accession>
<dbReference type="CDD" id="cd05930">
    <property type="entry name" value="A_NRPS"/>
    <property type="match status" value="1"/>
</dbReference>
<sequence length="1433" mass="161140">AGAALTQALAQEKAADLARGFDLRKGSQMRLRVVQLGPDSFEFIWSHHHCIMDGWCSRLLSQQFTQLYQGLVSGQPVQLTERHKYAGYLRWLDRRDAQASLTYWKHYLQDYEQTASLPKKAAANENLPYAQAEVSLDVESGLVSNVYQLCRQQGVTLNTVVQSTWGVLLSRYTNTPDVVFGSVVSGRPGNLVGVEEMIGLFINTIPVRVQYGSETTVKELLQNMQRKALSTAPHHYSPLANVRAQSELGRDLFNHVLVFENLENNSADSAEDVENAALKITGRELYESTNFDFHINCIPTADTIRLEFKYNTNIFEPGFIAALKEHFVNLLTGFVSAPEQEVDAVEHLSAAEQHHLLVTLNDTEVAYELDKTVIDLFAQQVAQTPGRPAVICGSTTLTYQQLDAVTNQLAQYLIEHYGVQANDFVGIQLYRSEWLLISVLGALKAGAAYVPIDPEYPQERIDYIRDDSRSKVLLDEQEISRFRAAQERYSEQWTAVRNRPADLAYAIYTSGTTGRPKGVPIQHHNLTNYISYAAQTYCTKACAKETSICNNVNCQAKAGTTFPLFTSFSFDLTVTCIFAPLVTGGKVVVYGKEGLDEVLPDVFWGNHGISVVKCTPTHIGILSELGKRPTAVQKIIVGGEQLKEKHVAYLLSINPDIVIYNEYGPTETTVGATVARIDQHTADITIGVPIANTQVYVLDRRGQLAAVGVEGEIVIAGEQLSKGYLHRPDLTADKFVPHPYTEGAFIYRTGDSGKVLPDGNLLYFGRRDDQVKVRGYRIELGEVENALLLRPEITQSVVIATEVGEEKVLVAYFTSPEPVLLPELKGFLAATLPDYMVPAYLVQLKELPVTVNGKVDKRQLPSPDSMASGAEFGPVAPRNAVEEKLLTIWKQVLKKETISIRTNFFDLGGDSIKIILMVAKIKSNFKIALDSAKLFYATTIEEQAALISEVTEQEVGIPVAPVQRSYPLTEIQEVYWAVCQDQATSVAYNISMAYQLVGFLEVEKLKTAFQQLQNRHDVLRTVFRYDEEAYNVRQWVLPLEQLPEAFILRDLRAQNLGPDDLTQIVNEEVTKPFDFVNGPLIQLQVVQHKVDEFLILFNMHHIISDAFSIHIIVRELFRLYHGQVADQAVTLPKLPIQFKDFADWSRKHRNEAKLAESAGFWKSYLSNYKSQIRFPWRKTDAPDVLKADIYRQVIEDEALVQQLRTWVGKEKGTLYMALLTLFKALCHLETDQADLTLVTPVSTRDHEEVKDLIGLFLNTVFIRTQVAGQESFASLFGKVQASVQEVMLHKQFPYLSIVDQIHKTQEQPFFNVGLNLNPLNTHADEAGPDLGLELLPLTKEENFVKAQLWLDITEHEKSLAINYSYQHLLFEERDIQQLAGKLERLLALVVQQPTRPLLEIREEMLAASRQEQKESARKLRSTNRLKLMTGKSS</sequence>
<evidence type="ECO:0000259" key="5">
    <source>
        <dbReference type="PROSITE" id="PS50075"/>
    </source>
</evidence>
<organism evidence="6 7">
    <name type="scientific">Hymenobacter elongatus</name>
    <dbReference type="NCBI Taxonomy" id="877208"/>
    <lineage>
        <taxon>Bacteria</taxon>
        <taxon>Pseudomonadati</taxon>
        <taxon>Bacteroidota</taxon>
        <taxon>Cytophagia</taxon>
        <taxon>Cytophagales</taxon>
        <taxon>Hymenobacteraceae</taxon>
        <taxon>Hymenobacter</taxon>
    </lineage>
</organism>
<dbReference type="InterPro" id="IPR006162">
    <property type="entry name" value="Ppantetheine_attach_site"/>
</dbReference>
<dbReference type="InterPro" id="IPR023213">
    <property type="entry name" value="CAT-like_dom_sf"/>
</dbReference>
<dbReference type="GO" id="GO:0043041">
    <property type="term" value="P:amino acid activation for nonribosomal peptide biosynthetic process"/>
    <property type="evidence" value="ECO:0007669"/>
    <property type="project" value="TreeGrafter"/>
</dbReference>
<dbReference type="Gene3D" id="3.40.50.980">
    <property type="match status" value="2"/>
</dbReference>
<dbReference type="EMBL" id="SRLD01000069">
    <property type="protein sequence ID" value="TGE12422.1"/>
    <property type="molecule type" value="Genomic_DNA"/>
</dbReference>
<gene>
    <name evidence="6" type="ORF">E5J99_20240</name>
</gene>
<dbReference type="InterPro" id="IPR036736">
    <property type="entry name" value="ACP-like_sf"/>
</dbReference>
<dbReference type="PANTHER" id="PTHR45527:SF1">
    <property type="entry name" value="FATTY ACID SYNTHASE"/>
    <property type="match status" value="1"/>
</dbReference>
<dbReference type="PANTHER" id="PTHR45527">
    <property type="entry name" value="NONRIBOSOMAL PEPTIDE SYNTHETASE"/>
    <property type="match status" value="1"/>
</dbReference>
<keyword evidence="7" id="KW-1185">Reference proteome</keyword>
<dbReference type="Pfam" id="PF00668">
    <property type="entry name" value="Condensation"/>
    <property type="match status" value="2"/>
</dbReference>
<dbReference type="InterPro" id="IPR010071">
    <property type="entry name" value="AA_adenyl_dom"/>
</dbReference>
<dbReference type="GO" id="GO:0003824">
    <property type="term" value="F:catalytic activity"/>
    <property type="evidence" value="ECO:0007669"/>
    <property type="project" value="InterPro"/>
</dbReference>
<dbReference type="GO" id="GO:0031177">
    <property type="term" value="F:phosphopantetheine binding"/>
    <property type="evidence" value="ECO:0007669"/>
    <property type="project" value="TreeGrafter"/>
</dbReference>
<dbReference type="Proteomes" id="UP000297739">
    <property type="component" value="Unassembled WGS sequence"/>
</dbReference>
<comment type="cofactor">
    <cofactor evidence="1">
        <name>pantetheine 4'-phosphate</name>
        <dbReference type="ChEBI" id="CHEBI:47942"/>
    </cofactor>
</comment>
<dbReference type="InterPro" id="IPR000873">
    <property type="entry name" value="AMP-dep_synth/lig_dom"/>
</dbReference>
<dbReference type="Gene3D" id="2.30.38.10">
    <property type="entry name" value="Luciferase, Domain 3"/>
    <property type="match status" value="1"/>
</dbReference>
<dbReference type="Gene3D" id="3.30.300.30">
    <property type="match status" value="1"/>
</dbReference>
<dbReference type="InterPro" id="IPR045851">
    <property type="entry name" value="AMP-bd_C_sf"/>
</dbReference>
<keyword evidence="2" id="KW-0596">Phosphopantetheine</keyword>
<dbReference type="InterPro" id="IPR025110">
    <property type="entry name" value="AMP-bd_C"/>
</dbReference>
<dbReference type="SUPFAM" id="SSF47336">
    <property type="entry name" value="ACP-like"/>
    <property type="match status" value="1"/>
</dbReference>
<evidence type="ECO:0000256" key="3">
    <source>
        <dbReference type="ARBA" id="ARBA00022553"/>
    </source>
</evidence>
<dbReference type="Pfam" id="PF00501">
    <property type="entry name" value="AMP-binding"/>
    <property type="match status" value="1"/>
</dbReference>
<dbReference type="RefSeq" id="WP_135499627.1">
    <property type="nucleotide sequence ID" value="NZ_SRLD01000069.1"/>
</dbReference>
<dbReference type="SUPFAM" id="SSF56801">
    <property type="entry name" value="Acetyl-CoA synthetase-like"/>
    <property type="match status" value="1"/>
</dbReference>
<dbReference type="OrthoDB" id="4317020at2"/>
<comment type="caution">
    <text evidence="6">The sequence shown here is derived from an EMBL/GenBank/DDBJ whole genome shotgun (WGS) entry which is preliminary data.</text>
</comment>
<dbReference type="Gene3D" id="3.30.559.30">
    <property type="entry name" value="Nonribosomal peptide synthetase, condensation domain"/>
    <property type="match status" value="2"/>
</dbReference>
<proteinExistence type="predicted"/>
<dbReference type="FunFam" id="3.40.50.980:FF:000001">
    <property type="entry name" value="Non-ribosomal peptide synthetase"/>
    <property type="match status" value="1"/>
</dbReference>
<dbReference type="FunFam" id="3.30.300.30:FF:000010">
    <property type="entry name" value="Enterobactin synthetase component F"/>
    <property type="match status" value="1"/>
</dbReference>
<dbReference type="Pfam" id="PF00550">
    <property type="entry name" value="PP-binding"/>
    <property type="match status" value="1"/>
</dbReference>
<evidence type="ECO:0000313" key="7">
    <source>
        <dbReference type="Proteomes" id="UP000297739"/>
    </source>
</evidence>
<dbReference type="Pfam" id="PF13193">
    <property type="entry name" value="AMP-binding_C"/>
    <property type="match status" value="1"/>
</dbReference>
<dbReference type="Gene3D" id="3.30.559.10">
    <property type="entry name" value="Chloramphenicol acetyltransferase-like domain"/>
    <property type="match status" value="2"/>
</dbReference>
<name>A0A4Z0PFC0_9BACT</name>
<evidence type="ECO:0000256" key="4">
    <source>
        <dbReference type="SAM" id="MobiDB-lite"/>
    </source>
</evidence>
<protein>
    <submittedName>
        <fullName evidence="6">Amino acid adenylation domain-containing protein</fullName>
    </submittedName>
</protein>
<dbReference type="Gene3D" id="1.10.1200.10">
    <property type="entry name" value="ACP-like"/>
    <property type="match status" value="1"/>
</dbReference>
<dbReference type="InterPro" id="IPR001242">
    <property type="entry name" value="Condensation_dom"/>
</dbReference>
<dbReference type="GO" id="GO:0044550">
    <property type="term" value="P:secondary metabolite biosynthetic process"/>
    <property type="evidence" value="ECO:0007669"/>
    <property type="project" value="TreeGrafter"/>
</dbReference>
<dbReference type="NCBIfam" id="TIGR01733">
    <property type="entry name" value="AA-adenyl-dom"/>
    <property type="match status" value="1"/>
</dbReference>
<dbReference type="SUPFAM" id="SSF52777">
    <property type="entry name" value="CoA-dependent acyltransferases"/>
    <property type="match status" value="4"/>
</dbReference>